<dbReference type="Proteomes" id="UP000199437">
    <property type="component" value="Unassembled WGS sequence"/>
</dbReference>
<dbReference type="Gene3D" id="3.10.450.50">
    <property type="match status" value="1"/>
</dbReference>
<organism evidence="2 3">
    <name type="scientific">Roseivirga pacifica</name>
    <dbReference type="NCBI Taxonomy" id="1267423"/>
    <lineage>
        <taxon>Bacteria</taxon>
        <taxon>Pseudomonadati</taxon>
        <taxon>Bacteroidota</taxon>
        <taxon>Cytophagia</taxon>
        <taxon>Cytophagales</taxon>
        <taxon>Roseivirgaceae</taxon>
        <taxon>Roseivirga</taxon>
    </lineage>
</organism>
<gene>
    <name evidence="2" type="ORF">SAMN05216290_2500</name>
</gene>
<protein>
    <submittedName>
        <fullName evidence="2">SnoaL-like domain-containing protein</fullName>
    </submittedName>
</protein>
<feature type="domain" description="SnoaL-like" evidence="1">
    <location>
        <begin position="19"/>
        <end position="107"/>
    </location>
</feature>
<proteinExistence type="predicted"/>
<dbReference type="Pfam" id="PF12680">
    <property type="entry name" value="SnoaL_2"/>
    <property type="match status" value="1"/>
</dbReference>
<evidence type="ECO:0000259" key="1">
    <source>
        <dbReference type="Pfam" id="PF12680"/>
    </source>
</evidence>
<evidence type="ECO:0000313" key="2">
    <source>
        <dbReference type="EMBL" id="SEW28768.1"/>
    </source>
</evidence>
<dbReference type="InterPro" id="IPR032710">
    <property type="entry name" value="NTF2-like_dom_sf"/>
</dbReference>
<dbReference type="EMBL" id="FOIR01000002">
    <property type="protein sequence ID" value="SEW28768.1"/>
    <property type="molecule type" value="Genomic_DNA"/>
</dbReference>
<accession>A0A1I0QN65</accession>
<dbReference type="InterPro" id="IPR037401">
    <property type="entry name" value="SnoaL-like"/>
</dbReference>
<sequence>MTKVIVDPSCGNSPKAAFVRDFNIAFGTADTDFLVQHVANDIIWTIYGDKVIEGKEAFKKAVEEMKDYVAEEIEIASIVTHGKAAASNGEMLMKDGSRYAYCDMYEFVSPGKHIIRTLKSYVIKAS</sequence>
<dbReference type="RefSeq" id="WP_090258904.1">
    <property type="nucleotide sequence ID" value="NZ_FOIR01000002.1"/>
</dbReference>
<dbReference type="STRING" id="1267423.SAMN05216290_2500"/>
<dbReference type="OrthoDB" id="6692273at2"/>
<keyword evidence="3" id="KW-1185">Reference proteome</keyword>
<reference evidence="3" key="1">
    <citation type="submission" date="2016-10" db="EMBL/GenBank/DDBJ databases">
        <authorList>
            <person name="Varghese N."/>
            <person name="Submissions S."/>
        </authorList>
    </citation>
    <scope>NUCLEOTIDE SEQUENCE [LARGE SCALE GENOMIC DNA]</scope>
    <source>
        <strain evidence="3">CGMCC 1.12402</strain>
    </source>
</reference>
<dbReference type="SUPFAM" id="SSF54427">
    <property type="entry name" value="NTF2-like"/>
    <property type="match status" value="1"/>
</dbReference>
<evidence type="ECO:0000313" key="3">
    <source>
        <dbReference type="Proteomes" id="UP000199437"/>
    </source>
</evidence>
<dbReference type="GeneID" id="99987195"/>
<name>A0A1I0QN65_9BACT</name>
<dbReference type="AlphaFoldDB" id="A0A1I0QN65"/>